<dbReference type="SUPFAM" id="SSF88723">
    <property type="entry name" value="PIN domain-like"/>
    <property type="match status" value="1"/>
</dbReference>
<accession>A0AAD5H0N9</accession>
<dbReference type="PANTHER" id="PTHR16161">
    <property type="entry name" value="TRANSCRIPTIONAL PROTEIN SWT1"/>
    <property type="match status" value="1"/>
</dbReference>
<evidence type="ECO:0000256" key="1">
    <source>
        <dbReference type="SAM" id="MobiDB-lite"/>
    </source>
</evidence>
<dbReference type="Gene3D" id="3.40.50.1010">
    <property type="entry name" value="5'-nuclease"/>
    <property type="match status" value="1"/>
</dbReference>
<dbReference type="InterPro" id="IPR029060">
    <property type="entry name" value="PIN-like_dom_sf"/>
</dbReference>
<reference evidence="3" key="1">
    <citation type="submission" date="2020-11" db="EMBL/GenBank/DDBJ databases">
        <title>Chlorella ohadii genome sequencing and assembly.</title>
        <authorList>
            <person name="Murik O."/>
            <person name="Treves H."/>
            <person name="Kedem I."/>
            <person name="Shotland Y."/>
            <person name="Kaplan A."/>
        </authorList>
    </citation>
    <scope>NUCLEOTIDE SEQUENCE</scope>
    <source>
        <strain evidence="3">1</strain>
    </source>
</reference>
<sequence length="262" mass="27810">MAAEAASLQRQLGKLTMADGAGADAKAGPTASGGSTGPAPAASAAGTTSQAPAAAKAADVEIQLAALSSKLGQLTLCLQTMQQQPAVAAGGSAAQHGGASNSEAGRFYIVFDTNVFMDHSRMIKHDCWKAIVASGSSTTRILVPLEVVRELDGIKKCFFRGFWAQRAIRRLEAMQGHAALRGQREDERHRGMLRRNDDGILDCCLLFRARGAQIQLCSKDVNLRVRARTEGIPCCLPADVLPLLRQRLALDAEQRGAASHHK</sequence>
<gene>
    <name evidence="3" type="ORF">COHA_006483</name>
</gene>
<organism evidence="3 4">
    <name type="scientific">Chlorella ohadii</name>
    <dbReference type="NCBI Taxonomy" id="2649997"/>
    <lineage>
        <taxon>Eukaryota</taxon>
        <taxon>Viridiplantae</taxon>
        <taxon>Chlorophyta</taxon>
        <taxon>core chlorophytes</taxon>
        <taxon>Trebouxiophyceae</taxon>
        <taxon>Chlorellales</taxon>
        <taxon>Chlorellaceae</taxon>
        <taxon>Chlorella clade</taxon>
        <taxon>Chlorella</taxon>
    </lineage>
</organism>
<dbReference type="AlphaFoldDB" id="A0AAD5H0N9"/>
<dbReference type="SMART" id="SM00670">
    <property type="entry name" value="PINc"/>
    <property type="match status" value="1"/>
</dbReference>
<evidence type="ECO:0000313" key="4">
    <source>
        <dbReference type="Proteomes" id="UP001205105"/>
    </source>
</evidence>
<proteinExistence type="predicted"/>
<dbReference type="EMBL" id="JADXDR010000095">
    <property type="protein sequence ID" value="KAI7839674.1"/>
    <property type="molecule type" value="Genomic_DNA"/>
</dbReference>
<keyword evidence="4" id="KW-1185">Reference proteome</keyword>
<dbReference type="InterPro" id="IPR052626">
    <property type="entry name" value="SWT1_Regulator"/>
</dbReference>
<evidence type="ECO:0000313" key="3">
    <source>
        <dbReference type="EMBL" id="KAI7839674.1"/>
    </source>
</evidence>
<name>A0AAD5H0N9_9CHLO</name>
<feature type="domain" description="PIN" evidence="2">
    <location>
        <begin position="107"/>
        <end position="225"/>
    </location>
</feature>
<evidence type="ECO:0000259" key="2">
    <source>
        <dbReference type="SMART" id="SM00670"/>
    </source>
</evidence>
<dbReference type="Proteomes" id="UP001205105">
    <property type="component" value="Unassembled WGS sequence"/>
</dbReference>
<dbReference type="GO" id="GO:0005634">
    <property type="term" value="C:nucleus"/>
    <property type="evidence" value="ECO:0007669"/>
    <property type="project" value="TreeGrafter"/>
</dbReference>
<protein>
    <recommendedName>
        <fullName evidence="2">PIN domain-containing protein</fullName>
    </recommendedName>
</protein>
<dbReference type="InterPro" id="IPR002716">
    <property type="entry name" value="PIN_dom"/>
</dbReference>
<dbReference type="PANTHER" id="PTHR16161:SF0">
    <property type="entry name" value="TRANSCRIPTIONAL PROTEIN SWT1"/>
    <property type="match status" value="1"/>
</dbReference>
<feature type="region of interest" description="Disordered" evidence="1">
    <location>
        <begin position="20"/>
        <end position="45"/>
    </location>
</feature>
<dbReference type="Pfam" id="PF13638">
    <property type="entry name" value="PIN_4"/>
    <property type="match status" value="1"/>
</dbReference>
<comment type="caution">
    <text evidence="3">The sequence shown here is derived from an EMBL/GenBank/DDBJ whole genome shotgun (WGS) entry which is preliminary data.</text>
</comment>